<comment type="subcellular location">
    <subcellularLocation>
        <location evidence="1">Secreted</location>
    </subcellularLocation>
</comment>
<protein>
    <recommendedName>
        <fullName evidence="5">Lipase domain-containing protein</fullName>
    </recommendedName>
</protein>
<dbReference type="GO" id="GO:0016298">
    <property type="term" value="F:lipase activity"/>
    <property type="evidence" value="ECO:0007669"/>
    <property type="project" value="InterPro"/>
</dbReference>
<sequence>SWYKNIANAYLKSDNINLVGVDWNKLARQPYLYSVASTSFVGQEIANFIQNLKIYPGNIHLIGHSLGSHVAGFTGKEIFKSTGQKIGRISALDPAGPHF</sequence>
<dbReference type="PANTHER" id="PTHR11610:SF178">
    <property type="entry name" value="LIPASE MEMBER H-A-LIKE PROTEIN"/>
    <property type="match status" value="1"/>
</dbReference>
<dbReference type="InterPro" id="IPR013818">
    <property type="entry name" value="Lipase"/>
</dbReference>
<feature type="non-terminal residue" evidence="6">
    <location>
        <position position="1"/>
    </location>
</feature>
<keyword evidence="7" id="KW-1185">Reference proteome</keyword>
<dbReference type="InterPro" id="IPR000734">
    <property type="entry name" value="TAG_lipase"/>
</dbReference>
<dbReference type="GO" id="GO:0005615">
    <property type="term" value="C:extracellular space"/>
    <property type="evidence" value="ECO:0007669"/>
    <property type="project" value="TreeGrafter"/>
</dbReference>
<dbReference type="EMBL" id="JAACXV010000531">
    <property type="protein sequence ID" value="KAF7277653.1"/>
    <property type="molecule type" value="Genomic_DNA"/>
</dbReference>
<evidence type="ECO:0000259" key="5">
    <source>
        <dbReference type="Pfam" id="PF00151"/>
    </source>
</evidence>
<feature type="domain" description="Lipase" evidence="5">
    <location>
        <begin position="1"/>
        <end position="99"/>
    </location>
</feature>
<keyword evidence="3" id="KW-0964">Secreted</keyword>
<comment type="caution">
    <text evidence="6">The sequence shown here is derived from an EMBL/GenBank/DDBJ whole genome shotgun (WGS) entry which is preliminary data.</text>
</comment>
<dbReference type="SUPFAM" id="SSF53474">
    <property type="entry name" value="alpha/beta-Hydrolases"/>
    <property type="match status" value="1"/>
</dbReference>
<accession>A0A834IFG0</accession>
<evidence type="ECO:0000313" key="7">
    <source>
        <dbReference type="Proteomes" id="UP000625711"/>
    </source>
</evidence>
<dbReference type="Pfam" id="PF00151">
    <property type="entry name" value="Lipase"/>
    <property type="match status" value="1"/>
</dbReference>
<evidence type="ECO:0000256" key="1">
    <source>
        <dbReference type="ARBA" id="ARBA00004613"/>
    </source>
</evidence>
<comment type="similarity">
    <text evidence="2 4">Belongs to the AB hydrolase superfamily. Lipase family.</text>
</comment>
<organism evidence="6 7">
    <name type="scientific">Rhynchophorus ferrugineus</name>
    <name type="common">Red palm weevil</name>
    <name type="synonym">Curculio ferrugineus</name>
    <dbReference type="NCBI Taxonomy" id="354439"/>
    <lineage>
        <taxon>Eukaryota</taxon>
        <taxon>Metazoa</taxon>
        <taxon>Ecdysozoa</taxon>
        <taxon>Arthropoda</taxon>
        <taxon>Hexapoda</taxon>
        <taxon>Insecta</taxon>
        <taxon>Pterygota</taxon>
        <taxon>Neoptera</taxon>
        <taxon>Endopterygota</taxon>
        <taxon>Coleoptera</taxon>
        <taxon>Polyphaga</taxon>
        <taxon>Cucujiformia</taxon>
        <taxon>Curculionidae</taxon>
        <taxon>Dryophthorinae</taxon>
        <taxon>Rhynchophorus</taxon>
    </lineage>
</organism>
<feature type="non-terminal residue" evidence="6">
    <location>
        <position position="99"/>
    </location>
</feature>
<evidence type="ECO:0000256" key="4">
    <source>
        <dbReference type="RuleBase" id="RU004262"/>
    </source>
</evidence>
<dbReference type="Gene3D" id="3.40.50.1820">
    <property type="entry name" value="alpha/beta hydrolase"/>
    <property type="match status" value="1"/>
</dbReference>
<dbReference type="OrthoDB" id="199913at2759"/>
<evidence type="ECO:0000256" key="2">
    <source>
        <dbReference type="ARBA" id="ARBA00010701"/>
    </source>
</evidence>
<dbReference type="Proteomes" id="UP000625711">
    <property type="component" value="Unassembled WGS sequence"/>
</dbReference>
<proteinExistence type="inferred from homology"/>
<evidence type="ECO:0000313" key="6">
    <source>
        <dbReference type="EMBL" id="KAF7277653.1"/>
    </source>
</evidence>
<dbReference type="AlphaFoldDB" id="A0A834IFG0"/>
<dbReference type="GO" id="GO:0016042">
    <property type="term" value="P:lipid catabolic process"/>
    <property type="evidence" value="ECO:0007669"/>
    <property type="project" value="TreeGrafter"/>
</dbReference>
<evidence type="ECO:0000256" key="3">
    <source>
        <dbReference type="ARBA" id="ARBA00022525"/>
    </source>
</evidence>
<dbReference type="PANTHER" id="PTHR11610">
    <property type="entry name" value="LIPASE"/>
    <property type="match status" value="1"/>
</dbReference>
<dbReference type="InterPro" id="IPR029058">
    <property type="entry name" value="AB_hydrolase_fold"/>
</dbReference>
<gene>
    <name evidence="6" type="ORF">GWI33_001001</name>
</gene>
<reference evidence="6" key="1">
    <citation type="submission" date="2020-08" db="EMBL/GenBank/DDBJ databases">
        <title>Genome sequencing and assembly of the red palm weevil Rhynchophorus ferrugineus.</title>
        <authorList>
            <person name="Dias G.B."/>
            <person name="Bergman C.M."/>
            <person name="Manee M."/>
        </authorList>
    </citation>
    <scope>NUCLEOTIDE SEQUENCE</scope>
    <source>
        <strain evidence="6">AA-2017</strain>
        <tissue evidence="6">Whole larva</tissue>
    </source>
</reference>
<name>A0A834IFG0_RHYFE</name>